<evidence type="ECO:0000313" key="4">
    <source>
        <dbReference type="EMBL" id="MCF4102657.1"/>
    </source>
</evidence>
<accession>A0ABS9EIG9</accession>
<sequence>MKDLFYNLLIPFSNRVAAFSSSKLRVLAYHTIDDPYLFEKQLKYLKSSYKVIGIFELEQFLFDGADLPKNAVLITFDDGDLSVLDFGLPLLKKYNMPSVMFVITGLIDSKKTFWCRWVELAIQNQGKSYAEARVVVNRLKKMDNEERVAYLNKLEPIVSKQLTRNDILKMHSEKMFVGNHTHTHPMVDKCTSEELQGELKTSKDSFKNWGLPGYQIFAYPNGNWDAKSEKILIDNEIKMAFLFDHQLNKKDVNPMRISRIRVNSDTKLHEFKVKVSGLHSKLMKFKENIT</sequence>
<dbReference type="PROSITE" id="PS51677">
    <property type="entry name" value="NODB"/>
    <property type="match status" value="1"/>
</dbReference>
<dbReference type="SUPFAM" id="SSF88713">
    <property type="entry name" value="Glycoside hydrolase/deacetylase"/>
    <property type="match status" value="1"/>
</dbReference>
<reference evidence="4" key="1">
    <citation type="submission" date="2022-01" db="EMBL/GenBank/DDBJ databases">
        <title>Gillisia lutea sp. nov., isolated from marine plastic residues from the Malvarosa beach (Valencia, Spain).</title>
        <authorList>
            <person name="Vidal-Verdu A."/>
            <person name="Molina-Menor E."/>
            <person name="Satari L."/>
            <person name="Pascual J."/>
            <person name="Pereto J."/>
            <person name="Porcar M."/>
        </authorList>
    </citation>
    <scope>NUCLEOTIDE SEQUENCE</scope>
    <source>
        <strain evidence="4">M10.2A</strain>
    </source>
</reference>
<dbReference type="Gene3D" id="3.20.20.370">
    <property type="entry name" value="Glycoside hydrolase/deacetylase"/>
    <property type="match status" value="1"/>
</dbReference>
<comment type="caution">
    <text evidence="4">The sequence shown here is derived from an EMBL/GenBank/DDBJ whole genome shotgun (WGS) entry which is preliminary data.</text>
</comment>
<dbReference type="CDD" id="cd10918">
    <property type="entry name" value="CE4_NodB_like_5s_6s"/>
    <property type="match status" value="1"/>
</dbReference>
<comment type="subcellular location">
    <subcellularLocation>
        <location evidence="1">Secreted</location>
    </subcellularLocation>
</comment>
<evidence type="ECO:0000259" key="3">
    <source>
        <dbReference type="PROSITE" id="PS51677"/>
    </source>
</evidence>
<evidence type="ECO:0000313" key="5">
    <source>
        <dbReference type="Proteomes" id="UP001179363"/>
    </source>
</evidence>
<gene>
    <name evidence="4" type="ORF">L1I30_13350</name>
</gene>
<keyword evidence="2" id="KW-0732">Signal</keyword>
<evidence type="ECO:0000256" key="2">
    <source>
        <dbReference type="ARBA" id="ARBA00022729"/>
    </source>
</evidence>
<evidence type="ECO:0000256" key="1">
    <source>
        <dbReference type="ARBA" id="ARBA00004613"/>
    </source>
</evidence>
<dbReference type="PANTHER" id="PTHR34216:SF3">
    <property type="entry name" value="POLY-BETA-1,6-N-ACETYL-D-GLUCOSAMINE N-DEACETYLASE"/>
    <property type="match status" value="1"/>
</dbReference>
<dbReference type="InterPro" id="IPR002509">
    <property type="entry name" value="NODB_dom"/>
</dbReference>
<name>A0ABS9EIG9_9FLAO</name>
<dbReference type="RefSeq" id="WP_236134800.1">
    <property type="nucleotide sequence ID" value="NZ_JAKGTH010000011.1"/>
</dbReference>
<dbReference type="EMBL" id="JAKGTH010000011">
    <property type="protein sequence ID" value="MCF4102657.1"/>
    <property type="molecule type" value="Genomic_DNA"/>
</dbReference>
<dbReference type="PANTHER" id="PTHR34216">
    <property type="match status" value="1"/>
</dbReference>
<proteinExistence type="predicted"/>
<protein>
    <submittedName>
        <fullName evidence="4">Polysaccharide deacetylase family protein</fullName>
    </submittedName>
</protein>
<dbReference type="InterPro" id="IPR051398">
    <property type="entry name" value="Polysacch_Deacetylase"/>
</dbReference>
<dbReference type="InterPro" id="IPR011330">
    <property type="entry name" value="Glyco_hydro/deAcase_b/a-brl"/>
</dbReference>
<dbReference type="Pfam" id="PF01522">
    <property type="entry name" value="Polysacc_deac_1"/>
    <property type="match status" value="1"/>
</dbReference>
<dbReference type="Proteomes" id="UP001179363">
    <property type="component" value="Unassembled WGS sequence"/>
</dbReference>
<feature type="domain" description="NodB homology" evidence="3">
    <location>
        <begin position="70"/>
        <end position="290"/>
    </location>
</feature>
<keyword evidence="5" id="KW-1185">Reference proteome</keyword>
<organism evidence="4 5">
    <name type="scientific">Gillisia lutea</name>
    <dbReference type="NCBI Taxonomy" id="2909668"/>
    <lineage>
        <taxon>Bacteria</taxon>
        <taxon>Pseudomonadati</taxon>
        <taxon>Bacteroidota</taxon>
        <taxon>Flavobacteriia</taxon>
        <taxon>Flavobacteriales</taxon>
        <taxon>Flavobacteriaceae</taxon>
        <taxon>Gillisia</taxon>
    </lineage>
</organism>